<organism evidence="1 2">
    <name type="scientific">Desulfuribacillus stibiiarsenatis</name>
    <dbReference type="NCBI Taxonomy" id="1390249"/>
    <lineage>
        <taxon>Bacteria</taxon>
        <taxon>Bacillati</taxon>
        <taxon>Bacillota</taxon>
        <taxon>Desulfuribacillia</taxon>
        <taxon>Desulfuribacillales</taxon>
        <taxon>Desulfuribacillaceae</taxon>
        <taxon>Desulfuribacillus</taxon>
    </lineage>
</organism>
<dbReference type="RefSeq" id="WP_069701570.1">
    <property type="nucleotide sequence ID" value="NZ_MJAT01000008.1"/>
</dbReference>
<dbReference type="AlphaFoldDB" id="A0A1E5L7L9"/>
<protein>
    <submittedName>
        <fullName evidence="1">Uncharacterized protein</fullName>
    </submittedName>
</protein>
<comment type="caution">
    <text evidence="1">The sequence shown here is derived from an EMBL/GenBank/DDBJ whole genome shotgun (WGS) entry which is preliminary data.</text>
</comment>
<accession>A0A1E5L7L9</accession>
<dbReference type="EMBL" id="MJAT01000008">
    <property type="protein sequence ID" value="OEH86048.1"/>
    <property type="molecule type" value="Genomic_DNA"/>
</dbReference>
<evidence type="ECO:0000313" key="1">
    <source>
        <dbReference type="EMBL" id="OEH86048.1"/>
    </source>
</evidence>
<sequence>MILANQAKMGRILVPVLKDNAPILKEMLTDEGYRVRLSKHNSKNQNFVIYEVTNKSSNYDSIQLIIEKAKKLYAS</sequence>
<name>A0A1E5L7L9_9FIRM</name>
<keyword evidence="2" id="KW-1185">Reference proteome</keyword>
<proteinExistence type="predicted"/>
<reference evidence="1 2" key="1">
    <citation type="submission" date="2016-09" db="EMBL/GenBank/DDBJ databases">
        <title>Desulfuribacillus arsenicus sp. nov., an obligately anaerobic, dissimilatory arsenic- and antimonate-reducing bacterium isolated from anoxic sediments.</title>
        <authorList>
            <person name="Abin C.A."/>
            <person name="Hollibaugh J.T."/>
        </authorList>
    </citation>
    <scope>NUCLEOTIDE SEQUENCE [LARGE SCALE GENOMIC DNA]</scope>
    <source>
        <strain evidence="1 2">MLFW-2</strain>
    </source>
</reference>
<dbReference type="STRING" id="1390249.BHU72_14550"/>
<gene>
    <name evidence="1" type="ORF">BHU72_14550</name>
</gene>
<dbReference type="Proteomes" id="UP000095255">
    <property type="component" value="Unassembled WGS sequence"/>
</dbReference>
<evidence type="ECO:0000313" key="2">
    <source>
        <dbReference type="Proteomes" id="UP000095255"/>
    </source>
</evidence>